<proteinExistence type="predicted"/>
<keyword evidence="1" id="KW-0732">Signal</keyword>
<reference evidence="3" key="1">
    <citation type="submission" date="2020-04" db="EMBL/GenBank/DDBJ databases">
        <authorList>
            <person name="Kittiwongwattana C."/>
        </authorList>
    </citation>
    <scope>NUCLEOTIDE SEQUENCE [LARGE SCALE GENOMIC DNA]</scope>
    <source>
        <strain evidence="3">1310</strain>
    </source>
</reference>
<organism evidence="2 3">
    <name type="scientific">Chitinophaga oryzae</name>
    <dbReference type="NCBI Taxonomy" id="2725414"/>
    <lineage>
        <taxon>Bacteria</taxon>
        <taxon>Pseudomonadati</taxon>
        <taxon>Bacteroidota</taxon>
        <taxon>Chitinophagia</taxon>
        <taxon>Chitinophagales</taxon>
        <taxon>Chitinophagaceae</taxon>
        <taxon>Chitinophaga</taxon>
    </lineage>
</organism>
<feature type="signal peptide" evidence="1">
    <location>
        <begin position="1"/>
        <end position="21"/>
    </location>
</feature>
<gene>
    <name evidence="2" type="ORF">HF329_15035</name>
</gene>
<sequence length="369" mass="39296">MKYKLSLLVTFFFLLAATARAQVGIGTKTPHASASLDITANDKGVLVPRVALRDVSDSYPIAVSPATGLLVFNTAADAKGGKGVGFYYWGGGTTGSSADRWIFIGGADAAEIVNNPLFKDVVVNLIGKAGKAINSPSGKLLVTGGDSSVLSPVQIDLDVKALLADTTFRDSVANMIQNNTNDRIDSVGKRGFIALYDVDGKSIDRSDSSVFKHFKIGVDGKIFRDSTSQVMVDSLASPRVKEVLARTIFSAPVRDSVLSVVRNSPVSANVKVITDADYKVENNDYVIIVNGMTQTHTIDLPDAAGNANRMLIINQFTPTQTLRFNTKVIYSDTVQADELLSTIGGGTGGTLKVTLISDGKKWYVISYTA</sequence>
<evidence type="ECO:0000256" key="1">
    <source>
        <dbReference type="SAM" id="SignalP"/>
    </source>
</evidence>
<dbReference type="EMBL" id="CP051205">
    <property type="protein sequence ID" value="QJB32566.1"/>
    <property type="molecule type" value="Genomic_DNA"/>
</dbReference>
<dbReference type="KEGG" id="coy:HF329_15035"/>
<protein>
    <submittedName>
        <fullName evidence="2">Uncharacterized protein</fullName>
    </submittedName>
</protein>
<evidence type="ECO:0000313" key="2">
    <source>
        <dbReference type="EMBL" id="QJB32566.1"/>
    </source>
</evidence>
<name>A0AAE7D7S5_9BACT</name>
<dbReference type="RefSeq" id="WP_168804876.1">
    <property type="nucleotide sequence ID" value="NZ_CP051205.1"/>
</dbReference>
<dbReference type="AlphaFoldDB" id="A0AAE7D7S5"/>
<dbReference type="Proteomes" id="UP000502421">
    <property type="component" value="Chromosome"/>
</dbReference>
<accession>A0AAE7D7S5</accession>
<feature type="chain" id="PRO_5042231791" evidence="1">
    <location>
        <begin position="22"/>
        <end position="369"/>
    </location>
</feature>
<evidence type="ECO:0000313" key="3">
    <source>
        <dbReference type="Proteomes" id="UP000502421"/>
    </source>
</evidence>